<reference evidence="2 3" key="1">
    <citation type="submission" date="2018-10" db="EMBL/GenBank/DDBJ databases">
        <title>Sequencing the genomes of 1000 actinobacteria strains.</title>
        <authorList>
            <person name="Klenk H.-P."/>
        </authorList>
    </citation>
    <scope>NUCLEOTIDE SEQUENCE [LARGE SCALE GENOMIC DNA]</scope>
    <source>
        <strain evidence="2 3">DSM 43911</strain>
    </source>
</reference>
<dbReference type="RefSeq" id="WP_121221209.1">
    <property type="nucleotide sequence ID" value="NZ_JBIUBA010000002.1"/>
</dbReference>
<evidence type="ECO:0000313" key="2">
    <source>
        <dbReference type="EMBL" id="RKT69440.1"/>
    </source>
</evidence>
<dbReference type="Proteomes" id="UP000272729">
    <property type="component" value="Unassembled WGS sequence"/>
</dbReference>
<evidence type="ECO:0000313" key="3">
    <source>
        <dbReference type="Proteomes" id="UP000272729"/>
    </source>
</evidence>
<protein>
    <submittedName>
        <fullName evidence="2">Uncharacterized protein</fullName>
    </submittedName>
</protein>
<dbReference type="AlphaFoldDB" id="A0A495X5W5"/>
<dbReference type="EMBL" id="RBXR01000001">
    <property type="protein sequence ID" value="RKT69440.1"/>
    <property type="molecule type" value="Genomic_DNA"/>
</dbReference>
<keyword evidence="3" id="KW-1185">Reference proteome</keyword>
<dbReference type="OrthoDB" id="9978762at2"/>
<evidence type="ECO:0000256" key="1">
    <source>
        <dbReference type="SAM" id="Coils"/>
    </source>
</evidence>
<gene>
    <name evidence="2" type="ORF">DFJ66_2668</name>
</gene>
<feature type="coiled-coil region" evidence="1">
    <location>
        <begin position="47"/>
        <end position="74"/>
    </location>
</feature>
<proteinExistence type="predicted"/>
<sequence length="232" mass="25315">MDIGDWIAAVAALIALAAMGFAARQAHEAKEARHAAQAQAAAAKDSAEIAEAGVKQAQRSAKAAEDSAAEARTANQYASEQLALTRADREDRERQEQRDIVIDVLRTGRIYASALEGIVTIMGAMADYVEITRMDSWNTFTQAGESYNKARLHARYAVKAPEITAVIHDLETVAAKLTERTGKLVRSKRDARGHAPIEDILSALEIPHGINHLLDRLEELANQHFRQPGEKA</sequence>
<keyword evidence="1" id="KW-0175">Coiled coil</keyword>
<comment type="caution">
    <text evidence="2">The sequence shown here is derived from an EMBL/GenBank/DDBJ whole genome shotgun (WGS) entry which is preliminary data.</text>
</comment>
<name>A0A495X5W5_9PSEU</name>
<organism evidence="2 3">
    <name type="scientific">Saccharothrix variisporea</name>
    <dbReference type="NCBI Taxonomy" id="543527"/>
    <lineage>
        <taxon>Bacteria</taxon>
        <taxon>Bacillati</taxon>
        <taxon>Actinomycetota</taxon>
        <taxon>Actinomycetes</taxon>
        <taxon>Pseudonocardiales</taxon>
        <taxon>Pseudonocardiaceae</taxon>
        <taxon>Saccharothrix</taxon>
    </lineage>
</organism>
<accession>A0A495X5W5</accession>